<evidence type="ECO:0000313" key="1">
    <source>
        <dbReference type="EMBL" id="KAK7304969.1"/>
    </source>
</evidence>
<proteinExistence type="predicted"/>
<comment type="caution">
    <text evidence="1">The sequence shown here is derived from an EMBL/GenBank/DDBJ whole genome shotgun (WGS) entry which is preliminary data.</text>
</comment>
<gene>
    <name evidence="1" type="ORF">VNO77_42866</name>
</gene>
<accession>A0AAN9PNY9</accession>
<sequence length="93" mass="10370">MLDGLLIKFYKGTFHVYSNMLIRSYSYSGSYPYNSPKAKGLIGKISESDAVFDDLSNHGFSENQISATVKRLSSVFLAKLLIGSYIEQLHLAI</sequence>
<protein>
    <submittedName>
        <fullName evidence="1">Uncharacterized protein</fullName>
    </submittedName>
</protein>
<organism evidence="1 2">
    <name type="scientific">Canavalia gladiata</name>
    <name type="common">Sword bean</name>
    <name type="synonym">Dolichos gladiatus</name>
    <dbReference type="NCBI Taxonomy" id="3824"/>
    <lineage>
        <taxon>Eukaryota</taxon>
        <taxon>Viridiplantae</taxon>
        <taxon>Streptophyta</taxon>
        <taxon>Embryophyta</taxon>
        <taxon>Tracheophyta</taxon>
        <taxon>Spermatophyta</taxon>
        <taxon>Magnoliopsida</taxon>
        <taxon>eudicotyledons</taxon>
        <taxon>Gunneridae</taxon>
        <taxon>Pentapetalae</taxon>
        <taxon>rosids</taxon>
        <taxon>fabids</taxon>
        <taxon>Fabales</taxon>
        <taxon>Fabaceae</taxon>
        <taxon>Papilionoideae</taxon>
        <taxon>50 kb inversion clade</taxon>
        <taxon>NPAAA clade</taxon>
        <taxon>indigoferoid/millettioid clade</taxon>
        <taxon>Phaseoleae</taxon>
        <taxon>Canavalia</taxon>
    </lineage>
</organism>
<dbReference type="Proteomes" id="UP001367508">
    <property type="component" value="Unassembled WGS sequence"/>
</dbReference>
<keyword evidence="2" id="KW-1185">Reference proteome</keyword>
<reference evidence="1 2" key="1">
    <citation type="submission" date="2024-01" db="EMBL/GenBank/DDBJ databases">
        <title>The genomes of 5 underutilized Papilionoideae crops provide insights into root nodulation and disease resistanc.</title>
        <authorList>
            <person name="Jiang F."/>
        </authorList>
    </citation>
    <scope>NUCLEOTIDE SEQUENCE [LARGE SCALE GENOMIC DNA]</scope>
    <source>
        <strain evidence="1">LVBAO_FW01</strain>
        <tissue evidence="1">Leaves</tissue>
    </source>
</reference>
<dbReference type="AlphaFoldDB" id="A0AAN9PNY9"/>
<evidence type="ECO:0000313" key="2">
    <source>
        <dbReference type="Proteomes" id="UP001367508"/>
    </source>
</evidence>
<dbReference type="EMBL" id="JAYMYQ010000011">
    <property type="protein sequence ID" value="KAK7304969.1"/>
    <property type="molecule type" value="Genomic_DNA"/>
</dbReference>
<name>A0AAN9PNY9_CANGL</name>